<comment type="caution">
    <text evidence="2">The sequence shown here is derived from an EMBL/GenBank/DDBJ whole genome shotgun (WGS) entry which is preliminary data.</text>
</comment>
<dbReference type="EMBL" id="LNQR01000070">
    <property type="protein sequence ID" value="KWT84120.1"/>
    <property type="molecule type" value="Genomic_DNA"/>
</dbReference>
<keyword evidence="1" id="KW-0732">Signal</keyword>
<name>A0ABR5SGE3_9BACT</name>
<feature type="chain" id="PRO_5047208904" evidence="1">
    <location>
        <begin position="22"/>
        <end position="530"/>
    </location>
</feature>
<evidence type="ECO:0000313" key="3">
    <source>
        <dbReference type="Proteomes" id="UP000060487"/>
    </source>
</evidence>
<dbReference type="SUPFAM" id="SSF51445">
    <property type="entry name" value="(Trans)glycosidases"/>
    <property type="match status" value="1"/>
</dbReference>
<organism evidence="2 3">
    <name type="scientific">Candidatus Magnetominusculus xianensis</name>
    <dbReference type="NCBI Taxonomy" id="1748249"/>
    <lineage>
        <taxon>Bacteria</taxon>
        <taxon>Pseudomonadati</taxon>
        <taxon>Nitrospirota</taxon>
        <taxon>Nitrospiria</taxon>
        <taxon>Nitrospirales</taxon>
        <taxon>Nitrospiraceae</taxon>
        <taxon>Candidatus Magnetominusculus</taxon>
    </lineage>
</organism>
<protein>
    <submittedName>
        <fullName evidence="2">Uncharacterized protein</fullName>
    </submittedName>
</protein>
<reference evidence="2 3" key="1">
    <citation type="submission" date="2015-11" db="EMBL/GenBank/DDBJ databases">
        <authorList>
            <person name="Lin W."/>
        </authorList>
    </citation>
    <scope>NUCLEOTIDE SEQUENCE [LARGE SCALE GENOMIC DNA]</scope>
    <source>
        <strain evidence="2 3">HCH-1</strain>
    </source>
</reference>
<dbReference type="RefSeq" id="WP_085052652.1">
    <property type="nucleotide sequence ID" value="NZ_LNQR01000070.1"/>
</dbReference>
<dbReference type="InterPro" id="IPR017853">
    <property type="entry name" value="GH"/>
</dbReference>
<sequence length="530" mass="59158">MKTFSLVLLLFAVFLYVPALRADPPPPNFAEIHAKIAEFKELLTRQTNKDIITKALEIDEKSKEAFTRGNHALSFKLLTEGIALLKAGVSPPSLTPALAPAPDETPLGGTGSPSRYDSPFGIFGPYEYWAAPLSDKLASRDVISKEEINKLLADLGVAWVQEMAFELKNLPGNVNIYTRVGSSPHIPPPDINYDHYLPVLKKQISLLKNRVKYYEIDTEPLGEHSSWADHANKYAQFLRKSYSVIKAECPDCSVVLGGLPGADTNASTGDLNSRFLRDILNHNAGKYFDVLEIKQHIHSLEDYRVIKTRLDVYRKILQSYGVNVDKMPVFLETAMYNGSPSRPSEQLTLPTQTETDQAIGLVKTYVYAISIGFNKIFWNGVMELYKFAGNPNDPFNYYGLVNNWKNSGKSHKKLAYYTYKKMIEILDGSDWEKTEVVMDSDSVFVCKFSKGGRRIWVVWSDDKNAAKTITLKLDPTSKVKITTSIPAKALTGTQVRNYTSAFVTTAAATDASGDLTIKAHTAPVYIEEDR</sequence>
<keyword evidence="3" id="KW-1185">Reference proteome</keyword>
<proteinExistence type="predicted"/>
<evidence type="ECO:0000256" key="1">
    <source>
        <dbReference type="SAM" id="SignalP"/>
    </source>
</evidence>
<feature type="signal peptide" evidence="1">
    <location>
        <begin position="1"/>
        <end position="21"/>
    </location>
</feature>
<accession>A0ABR5SGE3</accession>
<dbReference type="Gene3D" id="3.20.20.80">
    <property type="entry name" value="Glycosidases"/>
    <property type="match status" value="1"/>
</dbReference>
<dbReference type="Proteomes" id="UP000060487">
    <property type="component" value="Unassembled WGS sequence"/>
</dbReference>
<gene>
    <name evidence="2" type="ORF">ASN18_2048</name>
</gene>
<evidence type="ECO:0000313" key="2">
    <source>
        <dbReference type="EMBL" id="KWT84120.1"/>
    </source>
</evidence>